<dbReference type="InterPro" id="IPR027417">
    <property type="entry name" value="P-loop_NTPase"/>
</dbReference>
<organism evidence="1 2">
    <name type="scientific">Komagataeibacter saccharivorans</name>
    <dbReference type="NCBI Taxonomy" id="265959"/>
    <lineage>
        <taxon>Bacteria</taxon>
        <taxon>Pseudomonadati</taxon>
        <taxon>Pseudomonadota</taxon>
        <taxon>Alphaproteobacteria</taxon>
        <taxon>Acetobacterales</taxon>
        <taxon>Acetobacteraceae</taxon>
        <taxon>Komagataeibacter</taxon>
    </lineage>
</organism>
<reference evidence="1 2" key="1">
    <citation type="submission" date="2017-08" db="EMBL/GenBank/DDBJ databases">
        <title>Complete genome sequence of Gluconacetobacter saccharivorans CV1 isolated from Fermented Vinegar.</title>
        <authorList>
            <person name="Kim S.-Y."/>
        </authorList>
    </citation>
    <scope>NUCLEOTIDE SEQUENCE [LARGE SCALE GENOMIC DNA]</scope>
    <source>
        <strain evidence="1 2">CV1</strain>
    </source>
</reference>
<dbReference type="KEGG" id="ksc:CD178_00070"/>
<dbReference type="AlphaFoldDB" id="A0A347W7R3"/>
<name>A0A347W7R3_9PROT</name>
<dbReference type="SUPFAM" id="SSF52540">
    <property type="entry name" value="P-loop containing nucleoside triphosphate hydrolases"/>
    <property type="match status" value="1"/>
</dbReference>
<keyword evidence="2" id="KW-1185">Reference proteome</keyword>
<accession>A0A347W7R3</accession>
<evidence type="ECO:0008006" key="3">
    <source>
        <dbReference type="Google" id="ProtNLM"/>
    </source>
</evidence>
<dbReference type="EMBL" id="CP023036">
    <property type="protein sequence ID" value="AXY20906.1"/>
    <property type="molecule type" value="Genomic_DNA"/>
</dbReference>
<evidence type="ECO:0000313" key="1">
    <source>
        <dbReference type="EMBL" id="AXY20906.1"/>
    </source>
</evidence>
<sequence>MLANDQSIRVSLTRDGENYVVTLHVDTGHVRLQATQEGDLSTRDFANIRSLLASPYFSNIQVLADNQRRLLESQRVHSFIEPEGNIDGQPLTLETFKKTTNLNEQNAQDRPIGLVLLDGSAGVGKTSLISQLVLSRAEVYGREGNQPPVLHVANRGRRLVSLDELIALSIQLVRGKFTYDQVPPLVRHGVLQIAIDGFDELVDADGYADTWSVLRDFLSDIEAGGPIILAGRDTFFDLTKFSEKLRDLSARVSLKHASLSPITPSTAKAWLTQVGWSPEDLTTEEATELLKPDSYVLRPYFLSTIAPLGGIDSVIREIVSPRDFLVRSFLQREAKLIVQRVNMDEPTAAKLLWELFELIALEMAEAETEAVDLPFLQLAVDFTFERALKDPSDLAKLRHKAGSFALMDIDARQGYRRFPHTEISNHFLSSALLKEILSDKVPRFLRRGYFGTDFLQIVGEQMLELTTESLVDLRSKLRDLTRNDLGAERLTDNAGSLLITSAVVDSGEEFTIERVNAGDAVLFGTAGLVQMTETNINRLDCRGADVSCINFYNCSISTVVVDDRTSFGENRPHIDSLMVETDGHTSSLYDPNEIDAWITSHQTHRNASQLENEATKLLGKVTRVFLRQFFIKSDPLDPTGRYLEEDIWPAIEEILTHAGRLRRTDRKDAAGKRGEFVHIVNPSALLERASQEDREIWDLVAKLI</sequence>
<dbReference type="Proteomes" id="UP000264120">
    <property type="component" value="Chromosome"/>
</dbReference>
<protein>
    <recommendedName>
        <fullName evidence="3">NACHT domain-containing protein</fullName>
    </recommendedName>
</protein>
<proteinExistence type="predicted"/>
<gene>
    <name evidence="1" type="ORF">CD178_00070</name>
</gene>
<evidence type="ECO:0000313" key="2">
    <source>
        <dbReference type="Proteomes" id="UP000264120"/>
    </source>
</evidence>